<sequence>MLLSVAETANRINQGEILMVAGEENLLRQLPKGQWIGGTIPYFMTEKGGLSTQTELFVTILPSALFPTITIRAYAPESLAQMTQDAPENGLSFIIIPATSQAHIRYAQDAPNYPDMFMKPIIGWISGVHLEQLGRTTPKVINGSTGDVLENHAVVMHLGLTADKMALINIINLFELGEGDDICFETGGFSVTDCLINGEKQNFAQYLLSRGIDTKYPLVADYCGALVNVSFQSVDAQQQCVHLYAPVFNKVTYRIAKPLGDYVSAFKAALPHGLTAPIFACNCILNYLYSELEGQHTDPITGPMTFGEIAYQLLNQTLVYVEIQNIN</sequence>
<evidence type="ECO:0000313" key="2">
    <source>
        <dbReference type="Proteomes" id="UP000194798"/>
    </source>
</evidence>
<evidence type="ECO:0000313" key="1">
    <source>
        <dbReference type="EMBL" id="OUD14164.1"/>
    </source>
</evidence>
<dbReference type="OrthoDB" id="5622143at2"/>
<protein>
    <submittedName>
        <fullName evidence="1">Uncharacterized protein</fullName>
    </submittedName>
</protein>
<dbReference type="EMBL" id="MSLT01000012">
    <property type="protein sequence ID" value="OUD14164.1"/>
    <property type="molecule type" value="Genomic_DNA"/>
</dbReference>
<keyword evidence="2" id="KW-1185">Reference proteome</keyword>
<reference evidence="1 2" key="1">
    <citation type="submission" date="2016-12" db="EMBL/GenBank/DDBJ databases">
        <title>Thioflexothrix psekupsii D3 genome sequencing and assembly.</title>
        <authorList>
            <person name="Fomenkov A."/>
            <person name="Vincze T."/>
            <person name="Grabovich M."/>
            <person name="Anton B.P."/>
            <person name="Dubinina G."/>
            <person name="Orlova M."/>
            <person name="Belousova E."/>
            <person name="Roberts R.J."/>
        </authorList>
    </citation>
    <scope>NUCLEOTIDE SEQUENCE [LARGE SCALE GENOMIC DNA]</scope>
    <source>
        <strain evidence="1">D3</strain>
    </source>
</reference>
<dbReference type="AlphaFoldDB" id="A0A251X8Q7"/>
<dbReference type="InterPro" id="IPR054249">
    <property type="entry name" value="DUF6976"/>
</dbReference>
<name>A0A251X8Q7_9GAMM</name>
<proteinExistence type="predicted"/>
<accession>A0A251X8Q7</accession>
<dbReference type="RefSeq" id="WP_086487951.1">
    <property type="nucleotide sequence ID" value="NZ_MSLT01000012.1"/>
</dbReference>
<dbReference type="Proteomes" id="UP000194798">
    <property type="component" value="Unassembled WGS sequence"/>
</dbReference>
<comment type="caution">
    <text evidence="1">The sequence shown here is derived from an EMBL/GenBank/DDBJ whole genome shotgun (WGS) entry which is preliminary data.</text>
</comment>
<organism evidence="1 2">
    <name type="scientific">Thioflexithrix psekupsensis</name>
    <dbReference type="NCBI Taxonomy" id="1570016"/>
    <lineage>
        <taxon>Bacteria</taxon>
        <taxon>Pseudomonadati</taxon>
        <taxon>Pseudomonadota</taxon>
        <taxon>Gammaproteobacteria</taxon>
        <taxon>Thiotrichales</taxon>
        <taxon>Thioflexithrix</taxon>
    </lineage>
</organism>
<dbReference type="Pfam" id="PF22396">
    <property type="entry name" value="DUF6976"/>
    <property type="match status" value="1"/>
</dbReference>
<gene>
    <name evidence="1" type="ORF">TPSD3_07475</name>
</gene>